<proteinExistence type="predicted"/>
<dbReference type="RefSeq" id="YP_010111698.1">
    <property type="nucleotide sequence ID" value="NC_055884.1"/>
</dbReference>
<accession>A0A7M1S2C7</accession>
<dbReference type="Proteomes" id="UP000594161">
    <property type="component" value="Segment"/>
</dbReference>
<organism evidence="1 2">
    <name type="scientific">uncultured phage cr126_1</name>
    <dbReference type="NCBI Taxonomy" id="2772075"/>
    <lineage>
        <taxon>Viruses</taxon>
        <taxon>Duplodnaviria</taxon>
        <taxon>Heunggongvirae</taxon>
        <taxon>Uroviricota</taxon>
        <taxon>Caudoviricetes</taxon>
        <taxon>Crassvirales</taxon>
        <taxon>Steigviridae</taxon>
        <taxon>Asinivirinae</taxon>
        <taxon>Kolpuevirus</taxon>
        <taxon>Kolpuevirus hominis</taxon>
    </lineage>
</organism>
<evidence type="ECO:0000313" key="1">
    <source>
        <dbReference type="EMBL" id="QOR59540.1"/>
    </source>
</evidence>
<name>A0A7M1S2C7_9CAUD</name>
<evidence type="ECO:0000313" key="2">
    <source>
        <dbReference type="Proteomes" id="UP000594161"/>
    </source>
</evidence>
<sequence length="69" mass="8315">MLLSNDKTDIGIKKTSAQWQSLYPYPKVLDPDGWDRKNYDYSWNEELITLEEYKNRCNRSTCLHHCNFQ</sequence>
<dbReference type="GeneID" id="65130147"/>
<dbReference type="EMBL" id="MT774391">
    <property type="protein sequence ID" value="QOR59540.1"/>
    <property type="molecule type" value="Genomic_DNA"/>
</dbReference>
<reference evidence="1 2" key="1">
    <citation type="submission" date="2020-07" db="EMBL/GenBank/DDBJ databases">
        <title>Taxonomic proposal: Crassvirales, a new order of highly abundant and diverse bacterial viruses.</title>
        <authorList>
            <person name="Shkoporov A.N."/>
            <person name="Stockdale S.R."/>
            <person name="Guerin E."/>
            <person name="Ross R.P."/>
            <person name="Hill C."/>
        </authorList>
    </citation>
    <scope>NUCLEOTIDE SEQUENCE [LARGE SCALE GENOMIC DNA]</scope>
</reference>
<dbReference type="KEGG" id="vg:65130147"/>
<keyword evidence="2" id="KW-1185">Reference proteome</keyword>
<protein>
    <submittedName>
        <fullName evidence="1">Uncharacterized protein</fullName>
    </submittedName>
</protein>